<accession>A0AA85K7P0</accession>
<dbReference type="AlphaFoldDB" id="A0AA85K7P0"/>
<dbReference type="Proteomes" id="UP000050795">
    <property type="component" value="Unassembled WGS sequence"/>
</dbReference>
<evidence type="ECO:0000256" key="1">
    <source>
        <dbReference type="SAM" id="MobiDB-lite"/>
    </source>
</evidence>
<feature type="region of interest" description="Disordered" evidence="1">
    <location>
        <begin position="1"/>
        <end position="26"/>
    </location>
</feature>
<reference evidence="2" key="1">
    <citation type="submission" date="2022-06" db="EMBL/GenBank/DDBJ databases">
        <authorList>
            <person name="Berger JAMES D."/>
            <person name="Berger JAMES D."/>
        </authorList>
    </citation>
    <scope>NUCLEOTIDE SEQUENCE [LARGE SCALE GENOMIC DNA]</scope>
</reference>
<name>A0AA85K7P0_TRIRE</name>
<sequence>MFDVTQNRRLTSENRPTNWSKKQPAKTGLQVNIDKTVVMKITSQQQKQQQHPASITINGRDLKEVTSFTYLALRIVSTTGGTDQDVKSNENREGEKHIHQPEINLEIFVTQPESTTKFSRIFNTN</sequence>
<protein>
    <submittedName>
        <fullName evidence="3">Uncharacterized protein</fullName>
    </submittedName>
</protein>
<keyword evidence="2" id="KW-1185">Reference proteome</keyword>
<evidence type="ECO:0000313" key="3">
    <source>
        <dbReference type="WBParaSite" id="TREG1_67930.1"/>
    </source>
</evidence>
<dbReference type="WBParaSite" id="TREG1_67930.1">
    <property type="protein sequence ID" value="TREG1_67930.1"/>
    <property type="gene ID" value="TREG1_67930"/>
</dbReference>
<organism evidence="2 3">
    <name type="scientific">Trichobilharzia regenti</name>
    <name type="common">Nasal bird schistosome</name>
    <dbReference type="NCBI Taxonomy" id="157069"/>
    <lineage>
        <taxon>Eukaryota</taxon>
        <taxon>Metazoa</taxon>
        <taxon>Spiralia</taxon>
        <taxon>Lophotrochozoa</taxon>
        <taxon>Platyhelminthes</taxon>
        <taxon>Trematoda</taxon>
        <taxon>Digenea</taxon>
        <taxon>Strigeidida</taxon>
        <taxon>Schistosomatoidea</taxon>
        <taxon>Schistosomatidae</taxon>
        <taxon>Trichobilharzia</taxon>
    </lineage>
</organism>
<proteinExistence type="predicted"/>
<reference evidence="3" key="2">
    <citation type="submission" date="2023-11" db="UniProtKB">
        <authorList>
            <consortium name="WormBaseParasite"/>
        </authorList>
    </citation>
    <scope>IDENTIFICATION</scope>
</reference>
<evidence type="ECO:0000313" key="2">
    <source>
        <dbReference type="Proteomes" id="UP000050795"/>
    </source>
</evidence>
<feature type="compositionally biased region" description="Polar residues" evidence="1">
    <location>
        <begin position="1"/>
        <end position="21"/>
    </location>
</feature>